<evidence type="ECO:0000259" key="2">
    <source>
        <dbReference type="PROSITE" id="PS50011"/>
    </source>
</evidence>
<reference evidence="3 4" key="1">
    <citation type="submission" date="2014-06" db="EMBL/GenBank/DDBJ databases">
        <authorList>
            <person name="Swart Estienne"/>
        </authorList>
    </citation>
    <scope>NUCLEOTIDE SEQUENCE [LARGE SCALE GENOMIC DNA]</scope>
    <source>
        <strain evidence="3 4">130c</strain>
    </source>
</reference>
<dbReference type="Gene3D" id="1.10.510.10">
    <property type="entry name" value="Transferase(Phosphotransferase) domain 1"/>
    <property type="match status" value="1"/>
</dbReference>
<dbReference type="OrthoDB" id="203073at2759"/>
<evidence type="ECO:0000256" key="1">
    <source>
        <dbReference type="ARBA" id="ARBA00022737"/>
    </source>
</evidence>
<dbReference type="InterPro" id="IPR003409">
    <property type="entry name" value="MORN"/>
</dbReference>
<name>A0A078AQV9_STYLE</name>
<sequence length="348" mass="40249">MAQLLSSSNSFVGKPFFKAPEIDSAEEFSYSTQVDIWSLGIILYYMCTKKYQYQQGMSIAQIKQKDQTKLILLEGEQKVFEPLLNQMLQLNPDLRIDALQVLLELCKLKNEPFNKHLELEEQKQSNHSQSNDEPKSAFALTIKSTNAIVNEIIVKLGEFNYGEFDKVHPNLNRIFMPIIKYDSGAMYQGEYDKCTKTYDGRGRYIWRDGAVYDGLWMDNFRDGYGRQIQSNGNYYIGELKDGKFNGYGKYYWKDGNIYEGQWVNGNKEGLGLLKWSNGDFYYGQWVNGERQGVGVYTKSSGNIEVGQWKKQQHGVLMYIAKDGEQIELRKWENGKLIETLVKTDNVQK</sequence>
<dbReference type="InterPro" id="IPR000719">
    <property type="entry name" value="Prot_kinase_dom"/>
</dbReference>
<accession>A0A078AQV9</accession>
<dbReference type="PROSITE" id="PS50011">
    <property type="entry name" value="PROTEIN_KINASE_DOM"/>
    <property type="match status" value="1"/>
</dbReference>
<dbReference type="Proteomes" id="UP000039865">
    <property type="component" value="Unassembled WGS sequence"/>
</dbReference>
<evidence type="ECO:0000313" key="3">
    <source>
        <dbReference type="EMBL" id="CDW84810.1"/>
    </source>
</evidence>
<protein>
    <submittedName>
        <fullName evidence="3">Morn repeat protein</fullName>
    </submittedName>
</protein>
<dbReference type="PANTHER" id="PTHR43215:SF14">
    <property type="entry name" value="RADIAL SPOKE HEAD 1 HOMOLOG"/>
    <property type="match status" value="1"/>
</dbReference>
<dbReference type="GO" id="GO:0004672">
    <property type="term" value="F:protein kinase activity"/>
    <property type="evidence" value="ECO:0007669"/>
    <property type="project" value="InterPro"/>
</dbReference>
<proteinExistence type="predicted"/>
<dbReference type="OMA" id="WENGQRY"/>
<dbReference type="InParanoid" id="A0A078AQV9"/>
<dbReference type="Gene3D" id="2.20.110.10">
    <property type="entry name" value="Histone H3 K4-specific methyltransferase SET7/9 N-terminal domain"/>
    <property type="match status" value="2"/>
</dbReference>
<dbReference type="Pfam" id="PF02493">
    <property type="entry name" value="MORN"/>
    <property type="match status" value="5"/>
</dbReference>
<dbReference type="AlphaFoldDB" id="A0A078AQV9"/>
<dbReference type="InterPro" id="IPR011009">
    <property type="entry name" value="Kinase-like_dom_sf"/>
</dbReference>
<dbReference type="PANTHER" id="PTHR43215">
    <property type="entry name" value="RADIAL SPOKE HEAD 1 HOMOLOG"/>
    <property type="match status" value="1"/>
</dbReference>
<dbReference type="SUPFAM" id="SSF82185">
    <property type="entry name" value="Histone H3 K4-specific methyltransferase SET7/9 N-terminal domain"/>
    <property type="match status" value="1"/>
</dbReference>
<dbReference type="SMART" id="SM00698">
    <property type="entry name" value="MORN"/>
    <property type="match status" value="5"/>
</dbReference>
<evidence type="ECO:0000313" key="4">
    <source>
        <dbReference type="Proteomes" id="UP000039865"/>
    </source>
</evidence>
<feature type="domain" description="Protein kinase" evidence="2">
    <location>
        <begin position="1"/>
        <end position="114"/>
    </location>
</feature>
<keyword evidence="1" id="KW-0677">Repeat</keyword>
<dbReference type="EMBL" id="CCKQ01013171">
    <property type="protein sequence ID" value="CDW84810.1"/>
    <property type="molecule type" value="Genomic_DNA"/>
</dbReference>
<dbReference type="Pfam" id="PF00069">
    <property type="entry name" value="Pkinase"/>
    <property type="match status" value="1"/>
</dbReference>
<keyword evidence="4" id="KW-1185">Reference proteome</keyword>
<dbReference type="SUPFAM" id="SSF56112">
    <property type="entry name" value="Protein kinase-like (PK-like)"/>
    <property type="match status" value="1"/>
</dbReference>
<gene>
    <name evidence="3" type="primary">Contig7304.g7804</name>
    <name evidence="3" type="ORF">STYLEM_13878</name>
</gene>
<dbReference type="GO" id="GO:0005524">
    <property type="term" value="F:ATP binding"/>
    <property type="evidence" value="ECO:0007669"/>
    <property type="project" value="InterPro"/>
</dbReference>
<organism evidence="3 4">
    <name type="scientific">Stylonychia lemnae</name>
    <name type="common">Ciliate</name>
    <dbReference type="NCBI Taxonomy" id="5949"/>
    <lineage>
        <taxon>Eukaryota</taxon>
        <taxon>Sar</taxon>
        <taxon>Alveolata</taxon>
        <taxon>Ciliophora</taxon>
        <taxon>Intramacronucleata</taxon>
        <taxon>Spirotrichea</taxon>
        <taxon>Stichotrichia</taxon>
        <taxon>Sporadotrichida</taxon>
        <taxon>Oxytrichidae</taxon>
        <taxon>Stylonychinae</taxon>
        <taxon>Stylonychia</taxon>
    </lineage>
</organism>